<dbReference type="GO" id="GO:0005743">
    <property type="term" value="C:mitochondrial inner membrane"/>
    <property type="evidence" value="ECO:0007669"/>
    <property type="project" value="UniProtKB-SubCell"/>
</dbReference>
<evidence type="ECO:0000256" key="5">
    <source>
        <dbReference type="SAM" id="Phobius"/>
    </source>
</evidence>
<evidence type="ECO:0000256" key="2">
    <source>
        <dbReference type="ARBA" id="ARBA00022792"/>
    </source>
</evidence>
<comment type="subcellular location">
    <subcellularLocation>
        <location evidence="1">Mitochondrion inner membrane</location>
    </subcellularLocation>
</comment>
<keyword evidence="3" id="KW-0496">Mitochondrion</keyword>
<evidence type="ECO:0000256" key="1">
    <source>
        <dbReference type="ARBA" id="ARBA00004273"/>
    </source>
</evidence>
<evidence type="ECO:0000256" key="4">
    <source>
        <dbReference type="ARBA" id="ARBA00023136"/>
    </source>
</evidence>
<dbReference type="InterPro" id="IPR039297">
    <property type="entry name" value="COX7a"/>
</dbReference>
<feature type="transmembrane region" description="Helical" evidence="5">
    <location>
        <begin position="103"/>
        <end position="126"/>
    </location>
</feature>
<accession>A0AAQ3T969</accession>
<dbReference type="PANTHER" id="PTHR35308:SF10">
    <property type="entry name" value="COX VIIA-LIKE PROTEIN"/>
    <property type="match status" value="1"/>
</dbReference>
<dbReference type="PANTHER" id="PTHR35308">
    <property type="entry name" value="CYTOCHROME C OXIDASE SUBUNIT 7"/>
    <property type="match status" value="1"/>
</dbReference>
<keyword evidence="5" id="KW-0812">Transmembrane</keyword>
<keyword evidence="2" id="KW-0999">Mitochondrion inner membrane</keyword>
<sequence length="136" mass="15338">MLSQSNLTAENAIYRQLLVEAQTKFRPQEIQAPQRPEPPDLPLPPLLQIPVRALLGHTAIISQLSSRMPELEPPFRPREKLLEVQKYFQNVHKHTYMKGRYDAITSVGIPLALAASSLFLIGRGVYNMSHGIGKKE</sequence>
<gene>
    <name evidence="6" type="ORF">U9M48_017162</name>
</gene>
<proteinExistence type="predicted"/>
<organism evidence="6 7">
    <name type="scientific">Paspalum notatum var. saurae</name>
    <dbReference type="NCBI Taxonomy" id="547442"/>
    <lineage>
        <taxon>Eukaryota</taxon>
        <taxon>Viridiplantae</taxon>
        <taxon>Streptophyta</taxon>
        <taxon>Embryophyta</taxon>
        <taxon>Tracheophyta</taxon>
        <taxon>Spermatophyta</taxon>
        <taxon>Magnoliopsida</taxon>
        <taxon>Liliopsida</taxon>
        <taxon>Poales</taxon>
        <taxon>Poaceae</taxon>
        <taxon>PACMAD clade</taxon>
        <taxon>Panicoideae</taxon>
        <taxon>Andropogonodae</taxon>
        <taxon>Paspaleae</taxon>
        <taxon>Paspalinae</taxon>
        <taxon>Paspalum</taxon>
    </lineage>
</organism>
<dbReference type="Proteomes" id="UP001341281">
    <property type="component" value="Chromosome 04"/>
</dbReference>
<evidence type="ECO:0000313" key="6">
    <source>
        <dbReference type="EMBL" id="WVZ68197.1"/>
    </source>
</evidence>
<protein>
    <recommendedName>
        <fullName evidence="8">COX VIIa-like protein</fullName>
    </recommendedName>
</protein>
<keyword evidence="5" id="KW-1133">Transmembrane helix</keyword>
<reference evidence="6 7" key="1">
    <citation type="submission" date="2024-02" db="EMBL/GenBank/DDBJ databases">
        <title>High-quality chromosome-scale genome assembly of Pensacola bahiagrass (Paspalum notatum Flugge var. saurae).</title>
        <authorList>
            <person name="Vega J.M."/>
            <person name="Podio M."/>
            <person name="Orjuela J."/>
            <person name="Siena L.A."/>
            <person name="Pessino S.C."/>
            <person name="Combes M.C."/>
            <person name="Mariac C."/>
            <person name="Albertini E."/>
            <person name="Pupilli F."/>
            <person name="Ortiz J.P.A."/>
            <person name="Leblanc O."/>
        </authorList>
    </citation>
    <scope>NUCLEOTIDE SEQUENCE [LARGE SCALE GENOMIC DNA]</scope>
    <source>
        <strain evidence="6">R1</strain>
        <tissue evidence="6">Leaf</tissue>
    </source>
</reference>
<name>A0AAQ3T969_PASNO</name>
<dbReference type="EMBL" id="CP144748">
    <property type="protein sequence ID" value="WVZ68197.1"/>
    <property type="molecule type" value="Genomic_DNA"/>
</dbReference>
<keyword evidence="7" id="KW-1185">Reference proteome</keyword>
<evidence type="ECO:0000256" key="3">
    <source>
        <dbReference type="ARBA" id="ARBA00023128"/>
    </source>
</evidence>
<evidence type="ECO:0000313" key="7">
    <source>
        <dbReference type="Proteomes" id="UP001341281"/>
    </source>
</evidence>
<keyword evidence="4 5" id="KW-0472">Membrane</keyword>
<dbReference type="AlphaFoldDB" id="A0AAQ3T969"/>
<evidence type="ECO:0008006" key="8">
    <source>
        <dbReference type="Google" id="ProtNLM"/>
    </source>
</evidence>
<dbReference type="Pfam" id="PF02238">
    <property type="entry name" value="COX7a"/>
    <property type="match status" value="1"/>
</dbReference>